<dbReference type="InterPro" id="IPR024607">
    <property type="entry name" value="Sulfatase_CS"/>
</dbReference>
<evidence type="ECO:0000259" key="6">
    <source>
        <dbReference type="Pfam" id="PF00884"/>
    </source>
</evidence>
<dbReference type="GO" id="GO:0004065">
    <property type="term" value="F:arylsulfatase activity"/>
    <property type="evidence" value="ECO:0007669"/>
    <property type="project" value="TreeGrafter"/>
</dbReference>
<proteinExistence type="inferred from homology"/>
<gene>
    <name evidence="7" type="ORF">H9853_12270</name>
</gene>
<dbReference type="PROSITE" id="PS00523">
    <property type="entry name" value="SULFATASE_1"/>
    <property type="match status" value="1"/>
</dbReference>
<dbReference type="Gene3D" id="3.40.720.10">
    <property type="entry name" value="Alkaline Phosphatase, subunit A"/>
    <property type="match status" value="1"/>
</dbReference>
<name>A0A9D1WB97_9SPHI</name>
<comment type="caution">
    <text evidence="7">The sequence shown here is derived from an EMBL/GenBank/DDBJ whole genome shotgun (WGS) entry which is preliminary data.</text>
</comment>
<sequence>MSAIKYVLVLGVLLNIGLAKAQNNKQKPPNIVYIMSDDHSYKAISAYGYNLNHTPNIDRLAKEGALFTRATVTNSLCSPSRAVLLTGKHSFINGKIDNESSFDWEQENFAKLLQAAGYQTALIGKIHMDGQPQGFDHSAVLIDQGEYYNPDFVIDGKRSAKKDTSQI</sequence>
<comment type="similarity">
    <text evidence="1">Belongs to the sulfatase family.</text>
</comment>
<keyword evidence="2" id="KW-0479">Metal-binding</keyword>
<dbReference type="Proteomes" id="UP000824156">
    <property type="component" value="Unassembled WGS sequence"/>
</dbReference>
<keyword evidence="3 7" id="KW-0378">Hydrolase</keyword>
<dbReference type="AlphaFoldDB" id="A0A9D1WB97"/>
<dbReference type="InterPro" id="IPR000917">
    <property type="entry name" value="Sulfatase_N"/>
</dbReference>
<reference evidence="7" key="2">
    <citation type="submission" date="2021-04" db="EMBL/GenBank/DDBJ databases">
        <authorList>
            <person name="Gilroy R."/>
        </authorList>
    </citation>
    <scope>NUCLEOTIDE SEQUENCE</scope>
    <source>
        <strain evidence="7">1719</strain>
    </source>
</reference>
<dbReference type="PANTHER" id="PTHR42693">
    <property type="entry name" value="ARYLSULFATASE FAMILY MEMBER"/>
    <property type="match status" value="1"/>
</dbReference>
<evidence type="ECO:0000313" key="7">
    <source>
        <dbReference type="EMBL" id="HIX55789.1"/>
    </source>
</evidence>
<dbReference type="InterPro" id="IPR050738">
    <property type="entry name" value="Sulfatase"/>
</dbReference>
<evidence type="ECO:0000256" key="1">
    <source>
        <dbReference type="ARBA" id="ARBA00008779"/>
    </source>
</evidence>
<feature type="chain" id="PRO_5039029163" evidence="5">
    <location>
        <begin position="22"/>
        <end position="167"/>
    </location>
</feature>
<dbReference type="GO" id="GO:0046872">
    <property type="term" value="F:metal ion binding"/>
    <property type="evidence" value="ECO:0007669"/>
    <property type="project" value="UniProtKB-KW"/>
</dbReference>
<feature type="signal peptide" evidence="5">
    <location>
        <begin position="1"/>
        <end position="21"/>
    </location>
</feature>
<dbReference type="SUPFAM" id="SSF53649">
    <property type="entry name" value="Alkaline phosphatase-like"/>
    <property type="match status" value="1"/>
</dbReference>
<evidence type="ECO:0000256" key="5">
    <source>
        <dbReference type="SAM" id="SignalP"/>
    </source>
</evidence>
<dbReference type="InterPro" id="IPR017850">
    <property type="entry name" value="Alkaline_phosphatase_core_sf"/>
</dbReference>
<keyword evidence="5" id="KW-0732">Signal</keyword>
<protein>
    <submittedName>
        <fullName evidence="7">Sulfatase-like hydrolase/transferase</fullName>
    </submittedName>
</protein>
<reference evidence="7" key="1">
    <citation type="journal article" date="2021" name="PeerJ">
        <title>Extensive microbial diversity within the chicken gut microbiome revealed by metagenomics and culture.</title>
        <authorList>
            <person name="Gilroy R."/>
            <person name="Ravi A."/>
            <person name="Getino M."/>
            <person name="Pursley I."/>
            <person name="Horton D.L."/>
            <person name="Alikhan N.F."/>
            <person name="Baker D."/>
            <person name="Gharbi K."/>
            <person name="Hall N."/>
            <person name="Watson M."/>
            <person name="Adriaenssens E.M."/>
            <person name="Foster-Nyarko E."/>
            <person name="Jarju S."/>
            <person name="Secka A."/>
            <person name="Antonio M."/>
            <person name="Oren A."/>
            <person name="Chaudhuri R.R."/>
            <person name="La Ragione R."/>
            <person name="Hildebrand F."/>
            <person name="Pallen M.J."/>
        </authorList>
    </citation>
    <scope>NUCLEOTIDE SEQUENCE</scope>
    <source>
        <strain evidence="7">1719</strain>
    </source>
</reference>
<dbReference type="PANTHER" id="PTHR42693:SF33">
    <property type="entry name" value="ARYLSULFATASE"/>
    <property type="match status" value="1"/>
</dbReference>
<keyword evidence="4" id="KW-0106">Calcium</keyword>
<evidence type="ECO:0000256" key="2">
    <source>
        <dbReference type="ARBA" id="ARBA00022723"/>
    </source>
</evidence>
<dbReference type="Pfam" id="PF00884">
    <property type="entry name" value="Sulfatase"/>
    <property type="match status" value="1"/>
</dbReference>
<organism evidence="7 8">
    <name type="scientific">Candidatus Sphingobacterium stercoripullorum</name>
    <dbReference type="NCBI Taxonomy" id="2838759"/>
    <lineage>
        <taxon>Bacteria</taxon>
        <taxon>Pseudomonadati</taxon>
        <taxon>Bacteroidota</taxon>
        <taxon>Sphingobacteriia</taxon>
        <taxon>Sphingobacteriales</taxon>
        <taxon>Sphingobacteriaceae</taxon>
        <taxon>Sphingobacterium</taxon>
    </lineage>
</organism>
<feature type="domain" description="Sulfatase N-terminal" evidence="6">
    <location>
        <begin position="29"/>
        <end position="131"/>
    </location>
</feature>
<evidence type="ECO:0000256" key="3">
    <source>
        <dbReference type="ARBA" id="ARBA00022801"/>
    </source>
</evidence>
<evidence type="ECO:0000256" key="4">
    <source>
        <dbReference type="ARBA" id="ARBA00022837"/>
    </source>
</evidence>
<accession>A0A9D1WB97</accession>
<evidence type="ECO:0000313" key="8">
    <source>
        <dbReference type="Proteomes" id="UP000824156"/>
    </source>
</evidence>
<dbReference type="EMBL" id="DXEZ01000343">
    <property type="protein sequence ID" value="HIX55789.1"/>
    <property type="molecule type" value="Genomic_DNA"/>
</dbReference>